<evidence type="ECO:0000256" key="11">
    <source>
        <dbReference type="ARBA" id="ARBA00023002"/>
    </source>
</evidence>
<accession>A0A8X8WPI9</accession>
<dbReference type="Pfam" id="PF03098">
    <property type="entry name" value="An_peroxidase"/>
    <property type="match status" value="2"/>
</dbReference>
<evidence type="ECO:0000256" key="6">
    <source>
        <dbReference type="ARBA" id="ARBA00022723"/>
    </source>
</evidence>
<evidence type="ECO:0008006" key="18">
    <source>
        <dbReference type="Google" id="ProtNLM"/>
    </source>
</evidence>
<dbReference type="GO" id="GO:0020037">
    <property type="term" value="F:heme binding"/>
    <property type="evidence" value="ECO:0007669"/>
    <property type="project" value="InterPro"/>
</dbReference>
<evidence type="ECO:0000313" key="16">
    <source>
        <dbReference type="EMBL" id="KAG6398255.1"/>
    </source>
</evidence>
<dbReference type="SUPFAM" id="SSF48113">
    <property type="entry name" value="Heme-dependent peroxidases"/>
    <property type="match status" value="1"/>
</dbReference>
<dbReference type="Pfam" id="PF13563">
    <property type="entry name" value="2_5_RNA_ligase2"/>
    <property type="match status" value="1"/>
</dbReference>
<dbReference type="GO" id="GO:0006633">
    <property type="term" value="P:fatty acid biosynthetic process"/>
    <property type="evidence" value="ECO:0007669"/>
    <property type="project" value="UniProtKB-KW"/>
</dbReference>
<dbReference type="GO" id="GO:0006952">
    <property type="term" value="P:defense response"/>
    <property type="evidence" value="ECO:0007669"/>
    <property type="project" value="UniProtKB-KW"/>
</dbReference>
<evidence type="ECO:0000256" key="3">
    <source>
        <dbReference type="ARBA" id="ARBA00022516"/>
    </source>
</evidence>
<evidence type="ECO:0000256" key="15">
    <source>
        <dbReference type="PIRSR" id="PIRSR619791-2"/>
    </source>
</evidence>
<dbReference type="GO" id="GO:0004601">
    <property type="term" value="F:peroxidase activity"/>
    <property type="evidence" value="ECO:0007669"/>
    <property type="project" value="UniProtKB-KW"/>
</dbReference>
<evidence type="ECO:0000256" key="2">
    <source>
        <dbReference type="ARBA" id="ARBA00001970"/>
    </source>
</evidence>
<dbReference type="InterPro" id="IPR034815">
    <property type="entry name" value="A_dioxygenase"/>
</dbReference>
<keyword evidence="11" id="KW-0560">Oxidoreductase</keyword>
<keyword evidence="8" id="KW-0611">Plant defense</keyword>
<keyword evidence="10" id="KW-0223">Dioxygenase</keyword>
<dbReference type="GO" id="GO:0016702">
    <property type="term" value="F:oxidoreductase activity, acting on single donors with incorporation of molecular oxygen, incorporation of two atoms of oxygen"/>
    <property type="evidence" value="ECO:0007669"/>
    <property type="project" value="TreeGrafter"/>
</dbReference>
<dbReference type="PANTHER" id="PTHR11903">
    <property type="entry name" value="PROSTAGLANDIN G/H SYNTHASE"/>
    <property type="match status" value="1"/>
</dbReference>
<dbReference type="AlphaFoldDB" id="A0A8X8WPI9"/>
<evidence type="ECO:0000256" key="4">
    <source>
        <dbReference type="ARBA" id="ARBA00022559"/>
    </source>
</evidence>
<dbReference type="Gene3D" id="1.10.640.10">
    <property type="entry name" value="Haem peroxidase domain superfamily, animal type"/>
    <property type="match status" value="1"/>
</dbReference>
<evidence type="ECO:0000256" key="10">
    <source>
        <dbReference type="ARBA" id="ARBA00022964"/>
    </source>
</evidence>
<evidence type="ECO:0000256" key="5">
    <source>
        <dbReference type="ARBA" id="ARBA00022617"/>
    </source>
</evidence>
<comment type="caution">
    <text evidence="16">The sequence shown here is derived from an EMBL/GenBank/DDBJ whole genome shotgun (WGS) entry which is preliminary data.</text>
</comment>
<dbReference type="PANTHER" id="PTHR11903:SF11">
    <property type="entry name" value="ALPHA-DIOXYGENASE 1"/>
    <property type="match status" value="1"/>
</dbReference>
<proteinExistence type="predicted"/>
<dbReference type="GO" id="GO:0031408">
    <property type="term" value="P:oxylipin biosynthetic process"/>
    <property type="evidence" value="ECO:0007669"/>
    <property type="project" value="UniProtKB-KW"/>
</dbReference>
<comment type="cofactor">
    <cofactor evidence="1">
        <name>Ca(2+)</name>
        <dbReference type="ChEBI" id="CHEBI:29108"/>
    </cofactor>
</comment>
<keyword evidence="9" id="KW-0276">Fatty acid metabolism</keyword>
<evidence type="ECO:0000256" key="12">
    <source>
        <dbReference type="ARBA" id="ARBA00023004"/>
    </source>
</evidence>
<dbReference type="EMBL" id="PNBA02000015">
    <property type="protein sequence ID" value="KAG6398255.1"/>
    <property type="molecule type" value="Genomic_DNA"/>
</dbReference>
<protein>
    <recommendedName>
        <fullName evidence="18">Alpha-dioxygenase</fullName>
    </recommendedName>
</protein>
<keyword evidence="4" id="KW-0575">Peroxidase</keyword>
<evidence type="ECO:0000256" key="9">
    <source>
        <dbReference type="ARBA" id="ARBA00022832"/>
    </source>
</evidence>
<evidence type="ECO:0000256" key="13">
    <source>
        <dbReference type="ARBA" id="ARBA00023098"/>
    </source>
</evidence>
<reference evidence="16" key="2">
    <citation type="submission" date="2020-08" db="EMBL/GenBank/DDBJ databases">
        <title>Plant Genome Project.</title>
        <authorList>
            <person name="Zhang R.-G."/>
        </authorList>
    </citation>
    <scope>NUCLEOTIDE SEQUENCE</scope>
    <source>
        <strain evidence="16">Huo1</strain>
        <tissue evidence="16">Leaf</tissue>
    </source>
</reference>
<comment type="cofactor">
    <cofactor evidence="2">
        <name>heme b</name>
        <dbReference type="ChEBI" id="CHEBI:60344"/>
    </cofactor>
</comment>
<evidence type="ECO:0000256" key="14">
    <source>
        <dbReference type="ARBA" id="ARBA00023160"/>
    </source>
</evidence>
<dbReference type="PROSITE" id="PS50292">
    <property type="entry name" value="PEROXIDASE_3"/>
    <property type="match status" value="1"/>
</dbReference>
<dbReference type="InterPro" id="IPR009097">
    <property type="entry name" value="Cyclic_Pdiesterase"/>
</dbReference>
<dbReference type="SUPFAM" id="SSF55144">
    <property type="entry name" value="LigT-like"/>
    <property type="match status" value="1"/>
</dbReference>
<dbReference type="Proteomes" id="UP000298416">
    <property type="component" value="Unassembled WGS sequence"/>
</dbReference>
<keyword evidence="14" id="KW-0275">Fatty acid biosynthesis</keyword>
<dbReference type="CDD" id="cd09818">
    <property type="entry name" value="PIOX_like"/>
    <property type="match status" value="1"/>
</dbReference>
<evidence type="ECO:0000256" key="7">
    <source>
        <dbReference type="ARBA" id="ARBA00022767"/>
    </source>
</evidence>
<keyword evidence="7" id="KW-0925">Oxylipin biosynthesis</keyword>
<evidence type="ECO:0000256" key="1">
    <source>
        <dbReference type="ARBA" id="ARBA00001913"/>
    </source>
</evidence>
<dbReference type="InterPro" id="IPR050783">
    <property type="entry name" value="Oxylipin_biosynth_metab"/>
</dbReference>
<keyword evidence="3" id="KW-0444">Lipid biosynthesis</keyword>
<dbReference type="GO" id="GO:0046872">
    <property type="term" value="F:metal ion binding"/>
    <property type="evidence" value="ECO:0007669"/>
    <property type="project" value="UniProtKB-KW"/>
</dbReference>
<reference evidence="16" key="1">
    <citation type="submission" date="2018-01" db="EMBL/GenBank/DDBJ databases">
        <authorList>
            <person name="Mao J.F."/>
        </authorList>
    </citation>
    <scope>NUCLEOTIDE SEQUENCE</scope>
    <source>
        <strain evidence="16">Huo1</strain>
        <tissue evidence="16">Leaf</tissue>
    </source>
</reference>
<evidence type="ECO:0000313" key="17">
    <source>
        <dbReference type="Proteomes" id="UP000298416"/>
    </source>
</evidence>
<dbReference type="GO" id="GO:0006979">
    <property type="term" value="P:response to oxidative stress"/>
    <property type="evidence" value="ECO:0007669"/>
    <property type="project" value="InterPro"/>
</dbReference>
<keyword evidence="6 15" id="KW-0479">Metal-binding</keyword>
<keyword evidence="13" id="KW-0443">Lipid metabolism</keyword>
<dbReference type="InterPro" id="IPR037120">
    <property type="entry name" value="Haem_peroxidase_sf_animal"/>
</dbReference>
<keyword evidence="17" id="KW-1185">Reference proteome</keyword>
<gene>
    <name evidence="16" type="ORF">SASPL_139710</name>
</gene>
<organism evidence="16">
    <name type="scientific">Salvia splendens</name>
    <name type="common">Scarlet sage</name>
    <dbReference type="NCBI Taxonomy" id="180675"/>
    <lineage>
        <taxon>Eukaryota</taxon>
        <taxon>Viridiplantae</taxon>
        <taxon>Streptophyta</taxon>
        <taxon>Embryophyta</taxon>
        <taxon>Tracheophyta</taxon>
        <taxon>Spermatophyta</taxon>
        <taxon>Magnoliopsida</taxon>
        <taxon>eudicotyledons</taxon>
        <taxon>Gunneridae</taxon>
        <taxon>Pentapetalae</taxon>
        <taxon>asterids</taxon>
        <taxon>lamiids</taxon>
        <taxon>Lamiales</taxon>
        <taxon>Lamiaceae</taxon>
        <taxon>Nepetoideae</taxon>
        <taxon>Mentheae</taxon>
        <taxon>Salviinae</taxon>
        <taxon>Salvia</taxon>
        <taxon>Salvia subgen. Calosphace</taxon>
        <taxon>core Calosphace</taxon>
    </lineage>
</organism>
<dbReference type="Gene3D" id="3.90.1140.10">
    <property type="entry name" value="Cyclic phosphodiesterase"/>
    <property type="match status" value="1"/>
</dbReference>
<feature type="binding site" description="axial binding residue" evidence="15">
    <location>
        <position position="365"/>
    </location>
    <ligand>
        <name>heme b</name>
        <dbReference type="ChEBI" id="CHEBI:60344"/>
    </ligand>
    <ligandPart>
        <name>Fe</name>
        <dbReference type="ChEBI" id="CHEBI:18248"/>
    </ligandPart>
</feature>
<name>A0A8X8WPI9_SALSN</name>
<evidence type="ECO:0000256" key="8">
    <source>
        <dbReference type="ARBA" id="ARBA00022821"/>
    </source>
</evidence>
<dbReference type="InterPro" id="IPR010255">
    <property type="entry name" value="Haem_peroxidase_sf"/>
</dbReference>
<keyword evidence="12 15" id="KW-0408">Iron</keyword>
<sequence>MAFLDFIFQKFIHKDIFEAFQRMTLIDKLIFLFVHSVDKSGVAWHRFPVFLGLLYLALRRRLHENYNLFTVGPKRAVGSTFDPAAVHFRTADGEFNDPDDVDAGSSGSFFGRNILPLEQKNKLTRPDPMVVATKLLARKELIDTGKQFNMIAASWIQFMVHDWVDHLENLHHQIELKAPEEVASQCPLKSFKLDGSAIYGSEKETLKKVRTFENGKLKISADGLLPVNSNGTVLSGDVRNVWAGLSALQALFVKEHNSVCDALMVRTKEYPNLGDEKLYRHARLVTSAVIAKVHTIDWTVELLKTDTLRAGMRANWYGLLGKSFKDRFGHVGVAELSGLVGLSNPVDHGVPYSLTEEFVSVYRMHPLLPDKLRLRNIHASPGPNKSPPLDTEIEMVELIGKKGTENLSRIGLRKQIVSMGHQACGALELWNYPIFLRNLVSHNVDGTDRPDPVDLPALEIYRDRERSVARYNNFRRGLLMIPITKWEDLTDDEEAIETLRQVYNDDVEELDLLVGLLAEKKIKGFAISETAFFVFLIMATRRLEADRFFTSDFNEETYTKKGLEWVNATESLKDVLDRHDPEMSTKWINSTSAFTVWDASPEPTNPFREPMSQGYAIELYFDPALENQVLKAWNVLARRQISTQLIEIESRPHITLFTSPFVDIAKLENVLRNFAAKQEPLAVSFSSIGSFPSDNNVLFLAPTPSLSLLQFHSQLCDAMKKEGVEVGDEQRPDTWIPYCSVAEEVPKTRMAEAFTVLRDLKMPVSGYAVEVSLVEYSPVRELFSFTLGFTFTCHRRMALISRTALAAAAVM</sequence>
<keyword evidence="5 15" id="KW-0349">Heme</keyword>
<dbReference type="InterPro" id="IPR019791">
    <property type="entry name" value="Haem_peroxidase_animal"/>
</dbReference>